<dbReference type="GO" id="GO:0005886">
    <property type="term" value="C:plasma membrane"/>
    <property type="evidence" value="ECO:0007669"/>
    <property type="project" value="TreeGrafter"/>
</dbReference>
<accession>A0A1U7S021</accession>
<dbReference type="InterPro" id="IPR050122">
    <property type="entry name" value="RTK"/>
</dbReference>
<feature type="domain" description="Protein kinase" evidence="4">
    <location>
        <begin position="98"/>
        <end position="372"/>
    </location>
</feature>
<dbReference type="InterPro" id="IPR000719">
    <property type="entry name" value="Prot_kinase_dom"/>
</dbReference>
<dbReference type="InterPro" id="IPR001245">
    <property type="entry name" value="Ser-Thr/Tyr_kinase_cat_dom"/>
</dbReference>
<dbReference type="KEGG" id="asn:102373563"/>
<evidence type="ECO:0000259" key="4">
    <source>
        <dbReference type="PROSITE" id="PS50011"/>
    </source>
</evidence>
<dbReference type="RefSeq" id="XP_006023285.2">
    <property type="nucleotide sequence ID" value="XM_006023223.2"/>
</dbReference>
<evidence type="ECO:0000313" key="6">
    <source>
        <dbReference type="RefSeq" id="XP_006023285.2"/>
    </source>
</evidence>
<dbReference type="PANTHER" id="PTHR24416">
    <property type="entry name" value="TYROSINE-PROTEIN KINASE RECEPTOR"/>
    <property type="match status" value="1"/>
</dbReference>
<dbReference type="STRING" id="38654.A0A1U7S021"/>
<dbReference type="InterPro" id="IPR011009">
    <property type="entry name" value="Kinase-like_dom_sf"/>
</dbReference>
<dbReference type="PANTHER" id="PTHR24416:SF632">
    <property type="entry name" value="TYROSINE-PROTEIN KINASE STYK1-LIKE"/>
    <property type="match status" value="1"/>
</dbReference>
<dbReference type="GO" id="GO:0005524">
    <property type="term" value="F:ATP binding"/>
    <property type="evidence" value="ECO:0007669"/>
    <property type="project" value="UniProtKB-KW"/>
</dbReference>
<dbReference type="Proteomes" id="UP000189705">
    <property type="component" value="Unplaced"/>
</dbReference>
<dbReference type="SUPFAM" id="SSF56112">
    <property type="entry name" value="Protein kinase-like (PK-like)"/>
    <property type="match status" value="1"/>
</dbReference>
<dbReference type="GO" id="GO:0007169">
    <property type="term" value="P:cell surface receptor protein tyrosine kinase signaling pathway"/>
    <property type="evidence" value="ECO:0007669"/>
    <property type="project" value="TreeGrafter"/>
</dbReference>
<protein>
    <submittedName>
        <fullName evidence="6">Tyrosine-protein kinase STYK1-like</fullName>
    </submittedName>
</protein>
<keyword evidence="1" id="KW-0547">Nucleotide-binding</keyword>
<gene>
    <name evidence="6" type="primary">LOC102373563</name>
</gene>
<dbReference type="PRINTS" id="PR00109">
    <property type="entry name" value="TYRKINASE"/>
</dbReference>
<dbReference type="GO" id="GO:0043235">
    <property type="term" value="C:receptor complex"/>
    <property type="evidence" value="ECO:0007669"/>
    <property type="project" value="TreeGrafter"/>
</dbReference>
<evidence type="ECO:0000256" key="3">
    <source>
        <dbReference type="SAM" id="Phobius"/>
    </source>
</evidence>
<keyword evidence="3" id="KW-1133">Transmembrane helix</keyword>
<keyword evidence="3" id="KW-0472">Membrane</keyword>
<reference evidence="6" key="1">
    <citation type="submission" date="2025-08" db="UniProtKB">
        <authorList>
            <consortium name="RefSeq"/>
        </authorList>
    </citation>
    <scope>IDENTIFICATION</scope>
</reference>
<dbReference type="AlphaFoldDB" id="A0A1U7S021"/>
<organism evidence="5 6">
    <name type="scientific">Alligator sinensis</name>
    <name type="common">Chinese alligator</name>
    <dbReference type="NCBI Taxonomy" id="38654"/>
    <lineage>
        <taxon>Eukaryota</taxon>
        <taxon>Metazoa</taxon>
        <taxon>Chordata</taxon>
        <taxon>Craniata</taxon>
        <taxon>Vertebrata</taxon>
        <taxon>Euteleostomi</taxon>
        <taxon>Archelosauria</taxon>
        <taxon>Archosauria</taxon>
        <taxon>Crocodylia</taxon>
        <taxon>Alligatoridae</taxon>
        <taxon>Alligatorinae</taxon>
        <taxon>Alligator</taxon>
    </lineage>
</organism>
<dbReference type="Pfam" id="PF07714">
    <property type="entry name" value="PK_Tyr_Ser-Thr"/>
    <property type="match status" value="1"/>
</dbReference>
<evidence type="ECO:0000313" key="5">
    <source>
        <dbReference type="Proteomes" id="UP000189705"/>
    </source>
</evidence>
<evidence type="ECO:0000256" key="2">
    <source>
        <dbReference type="ARBA" id="ARBA00022840"/>
    </source>
</evidence>
<sequence>MGSQPPSCNFSSGNYLCDENGMQKAVIIIPSLLAFSTLLVVGMILWRICWRKKDTEVEPIILLEDEQDEYDALPAAEKILQRKDPLLVAWELPQDRHIQQEQFLCAGRYGQISQATIIQRGSSETVQAVILRKLPATASPKEVRDFLDVMKFHIQICNHDSLVKVLWCQSQALPLCFVLEAMSLGNLLPFLWKARQGDLSIAERTYHLTEKRVYAMAIQIARGLEYLTVSQRLIHGNVAACNILIHQDLTVRLCGLGLAAKVYCRGTLPLRSAAEVPIKWLPPERILNQPITARSDVWSFGILLYEMITLGAPPYPTLRPADVLAALQREQRMKRPEQCSTRLYGVMRSCWRWKPSHRPAFPELLQQLHSHRGELVAE</sequence>
<dbReference type="GO" id="GO:0004714">
    <property type="term" value="F:transmembrane receptor protein tyrosine kinase activity"/>
    <property type="evidence" value="ECO:0007669"/>
    <property type="project" value="TreeGrafter"/>
</dbReference>
<evidence type="ECO:0000256" key="1">
    <source>
        <dbReference type="ARBA" id="ARBA00022741"/>
    </source>
</evidence>
<feature type="transmembrane region" description="Helical" evidence="3">
    <location>
        <begin position="25"/>
        <end position="46"/>
    </location>
</feature>
<dbReference type="Gene3D" id="1.10.510.10">
    <property type="entry name" value="Transferase(Phosphotransferase) domain 1"/>
    <property type="match status" value="1"/>
</dbReference>
<keyword evidence="2" id="KW-0067">ATP-binding</keyword>
<dbReference type="GeneID" id="102373563"/>
<dbReference type="Gene3D" id="3.30.200.20">
    <property type="entry name" value="Phosphorylase Kinase, domain 1"/>
    <property type="match status" value="1"/>
</dbReference>
<name>A0A1U7S021_ALLSI</name>
<keyword evidence="5" id="KW-1185">Reference proteome</keyword>
<dbReference type="PROSITE" id="PS50011">
    <property type="entry name" value="PROTEIN_KINASE_DOM"/>
    <property type="match status" value="1"/>
</dbReference>
<dbReference type="InParanoid" id="A0A1U7S021"/>
<proteinExistence type="predicted"/>
<dbReference type="eggNOG" id="KOG0200">
    <property type="taxonomic scope" value="Eukaryota"/>
</dbReference>
<keyword evidence="3" id="KW-0812">Transmembrane</keyword>